<proteinExistence type="predicted"/>
<comment type="caution">
    <text evidence="1">The sequence shown here is derived from an EMBL/GenBank/DDBJ whole genome shotgun (WGS) entry which is preliminary data.</text>
</comment>
<protein>
    <submittedName>
        <fullName evidence="1">Uncharacterized protein</fullName>
    </submittedName>
</protein>
<organism evidence="1">
    <name type="scientific">marine sediment metagenome</name>
    <dbReference type="NCBI Taxonomy" id="412755"/>
    <lineage>
        <taxon>unclassified sequences</taxon>
        <taxon>metagenomes</taxon>
        <taxon>ecological metagenomes</taxon>
    </lineage>
</organism>
<reference evidence="1" key="1">
    <citation type="journal article" date="2014" name="Front. Microbiol.">
        <title>High frequency of phylogenetically diverse reductive dehalogenase-homologous genes in deep subseafloor sedimentary metagenomes.</title>
        <authorList>
            <person name="Kawai M."/>
            <person name="Futagami T."/>
            <person name="Toyoda A."/>
            <person name="Takaki Y."/>
            <person name="Nishi S."/>
            <person name="Hori S."/>
            <person name="Arai W."/>
            <person name="Tsubouchi T."/>
            <person name="Morono Y."/>
            <person name="Uchiyama I."/>
            <person name="Ito T."/>
            <person name="Fujiyama A."/>
            <person name="Inagaki F."/>
            <person name="Takami H."/>
        </authorList>
    </citation>
    <scope>NUCLEOTIDE SEQUENCE</scope>
    <source>
        <strain evidence="1">Expedition CK06-06</strain>
    </source>
</reference>
<name>X1HIJ6_9ZZZZ</name>
<gene>
    <name evidence="1" type="ORF">S03H2_36144</name>
</gene>
<dbReference type="AlphaFoldDB" id="X1HIJ6"/>
<sequence>MNRLKPYKERVNSVYAFFKTFMEILDKDGKRIIRMTEEDRKAVKTQKFFPLNYKLNQEKFKMVNYLGYESSQKISDVSGQPILYYDQNKPFTTKLKWFDQYDPEISIKKPRAYIIPQRWLNVVDNLKRNGVTLEKLEKDFMLQVTVYHIKEFKTSEKAFEKHNLHSNVKVKKSKEQINFRKGDYLLPMNQESNRFVMEVLEPEGENSFFAWNYLPSE</sequence>
<accession>X1HIJ6</accession>
<dbReference type="EMBL" id="BARU01022165">
    <property type="protein sequence ID" value="GAH53649.1"/>
    <property type="molecule type" value="Genomic_DNA"/>
</dbReference>
<evidence type="ECO:0000313" key="1">
    <source>
        <dbReference type="EMBL" id="GAH53649.1"/>
    </source>
</evidence>